<dbReference type="InterPro" id="IPR001633">
    <property type="entry name" value="EAL_dom"/>
</dbReference>
<dbReference type="PROSITE" id="PS50887">
    <property type="entry name" value="GGDEF"/>
    <property type="match status" value="1"/>
</dbReference>
<feature type="domain" description="GGDEF" evidence="3">
    <location>
        <begin position="129"/>
        <end position="261"/>
    </location>
</feature>
<dbReference type="Proteomes" id="UP000294697">
    <property type="component" value="Unassembled WGS sequence"/>
</dbReference>
<evidence type="ECO:0000313" key="5">
    <source>
        <dbReference type="Proteomes" id="UP000294697"/>
    </source>
</evidence>
<feature type="domain" description="EAL" evidence="2">
    <location>
        <begin position="269"/>
        <end position="524"/>
    </location>
</feature>
<dbReference type="PANTHER" id="PTHR33121">
    <property type="entry name" value="CYCLIC DI-GMP PHOSPHODIESTERASE PDEF"/>
    <property type="match status" value="1"/>
</dbReference>
<dbReference type="EMBL" id="SODA01000006">
    <property type="protein sequence ID" value="TDW06184.1"/>
    <property type="molecule type" value="Genomic_DNA"/>
</dbReference>
<dbReference type="InterPro" id="IPR050706">
    <property type="entry name" value="Cyclic-di-GMP_PDE-like"/>
</dbReference>
<keyword evidence="1" id="KW-0812">Transmembrane</keyword>
<evidence type="ECO:0000259" key="3">
    <source>
        <dbReference type="PROSITE" id="PS50887"/>
    </source>
</evidence>
<dbReference type="SMART" id="SM00267">
    <property type="entry name" value="GGDEF"/>
    <property type="match status" value="1"/>
</dbReference>
<dbReference type="AlphaFoldDB" id="A0A4R7Z8Y7"/>
<dbReference type="PROSITE" id="PS50883">
    <property type="entry name" value="EAL"/>
    <property type="match status" value="1"/>
</dbReference>
<accession>A0A4R7Z8Y7</accession>
<keyword evidence="1" id="KW-1133">Transmembrane helix</keyword>
<dbReference type="Pfam" id="PF00563">
    <property type="entry name" value="EAL"/>
    <property type="match status" value="1"/>
</dbReference>
<dbReference type="CDD" id="cd01948">
    <property type="entry name" value="EAL"/>
    <property type="match status" value="1"/>
</dbReference>
<proteinExistence type="predicted"/>
<evidence type="ECO:0000259" key="2">
    <source>
        <dbReference type="PROSITE" id="PS50883"/>
    </source>
</evidence>
<dbReference type="Pfam" id="PF00990">
    <property type="entry name" value="GGDEF"/>
    <property type="match status" value="1"/>
</dbReference>
<reference evidence="4 5" key="1">
    <citation type="submission" date="2019-03" db="EMBL/GenBank/DDBJ databases">
        <title>Subsurface microbial communities from deep shales in Ohio and West Virginia, USA.</title>
        <authorList>
            <person name="Wrighton K."/>
        </authorList>
    </citation>
    <scope>NUCLEOTIDE SEQUENCE [LARGE SCALE GENOMIC DNA]</scope>
    <source>
        <strain evidence="4 5">MSL9.2</strain>
    </source>
</reference>
<organism evidence="4 5">
    <name type="scientific">Halanaerobium saccharolyticum</name>
    <dbReference type="NCBI Taxonomy" id="43595"/>
    <lineage>
        <taxon>Bacteria</taxon>
        <taxon>Bacillati</taxon>
        <taxon>Bacillota</taxon>
        <taxon>Clostridia</taxon>
        <taxon>Halanaerobiales</taxon>
        <taxon>Halanaerobiaceae</taxon>
        <taxon>Halanaerobium</taxon>
    </lineage>
</organism>
<dbReference type="SUPFAM" id="SSF55073">
    <property type="entry name" value="Nucleotide cyclase"/>
    <property type="match status" value="1"/>
</dbReference>
<name>A0A4R7Z8Y7_9FIRM</name>
<dbReference type="SMART" id="SM00052">
    <property type="entry name" value="EAL"/>
    <property type="match status" value="1"/>
</dbReference>
<gene>
    <name evidence="4" type="ORF">C8C77_10627</name>
</gene>
<dbReference type="Gene3D" id="3.20.20.450">
    <property type="entry name" value="EAL domain"/>
    <property type="match status" value="1"/>
</dbReference>
<sequence length="529" mass="61515">MLLVLLIALIVYYTGGTRFSYAHLIYVPIILAAYFYKIKGGVITAVTGGLFLGPFMPLNTDTMVSQGLENWSFRMSMLIIIGAFSGYLFSLLESQLEKVNQIAYYDPETGLPNKIKLKQAMETEIAAENDFYLIILSINNFIDIYKVIGFMNFSNYIKELLQYIKNFKNLKNKIYYINENKYGIILKKEENEELLIYLNKFVEYMDHAVKFNHLSIFNDISLGISNYPEQSQIADELLDQAFVALKKANSKKLQFWQYQQEDSNFKDNNIQILADINQSIINNDFEIYYQPKINLLNNNVETLEALIRWNHPQKGFMSPGKFIPIVEQSSLIEPLTEWVIKQVLSDIDQFNQNKEKENYSIAINISARNLQHPNFAESLIKNLELFKINPERLSLEITETDLILEIKENIKKLQRLKQKGIKIYLDDFGKGYSSLKYLKELPVDYLKIDRYFIKNIGEEKATENIINSIINMAHALDLKVVAEGVETKEQLDFLTGLNCDYAQGYYFARPDTKENIIKWLAEEEKYNFN</sequence>
<dbReference type="Gene3D" id="3.30.70.270">
    <property type="match status" value="1"/>
</dbReference>
<dbReference type="SUPFAM" id="SSF141868">
    <property type="entry name" value="EAL domain-like"/>
    <property type="match status" value="1"/>
</dbReference>
<feature type="transmembrane region" description="Helical" evidence="1">
    <location>
        <begin position="26"/>
        <end position="52"/>
    </location>
</feature>
<dbReference type="InterPro" id="IPR043128">
    <property type="entry name" value="Rev_trsase/Diguanyl_cyclase"/>
</dbReference>
<protein>
    <submittedName>
        <fullName evidence="4">Diguanylate cyclase/phosphodiesterase</fullName>
    </submittedName>
</protein>
<dbReference type="InterPro" id="IPR035919">
    <property type="entry name" value="EAL_sf"/>
</dbReference>
<evidence type="ECO:0000256" key="1">
    <source>
        <dbReference type="SAM" id="Phobius"/>
    </source>
</evidence>
<comment type="caution">
    <text evidence="4">The sequence shown here is derived from an EMBL/GenBank/DDBJ whole genome shotgun (WGS) entry which is preliminary data.</text>
</comment>
<keyword evidence="1" id="KW-0472">Membrane</keyword>
<evidence type="ECO:0000313" key="4">
    <source>
        <dbReference type="EMBL" id="TDW06184.1"/>
    </source>
</evidence>
<dbReference type="InterPro" id="IPR029787">
    <property type="entry name" value="Nucleotide_cyclase"/>
</dbReference>
<dbReference type="InterPro" id="IPR000160">
    <property type="entry name" value="GGDEF_dom"/>
</dbReference>
<dbReference type="GO" id="GO:0071111">
    <property type="term" value="F:cyclic-guanylate-specific phosphodiesterase activity"/>
    <property type="evidence" value="ECO:0007669"/>
    <property type="project" value="InterPro"/>
</dbReference>
<dbReference type="PANTHER" id="PTHR33121:SF71">
    <property type="entry name" value="OXYGEN SENSOR PROTEIN DOSP"/>
    <property type="match status" value="1"/>
</dbReference>
<feature type="transmembrane region" description="Helical" evidence="1">
    <location>
        <begin position="73"/>
        <end position="92"/>
    </location>
</feature>